<gene>
    <name evidence="3" type="primary">PBCF</name>
</gene>
<dbReference type="AlphaFoldDB" id="A0A224ATI0"/>
<protein>
    <submittedName>
        <fullName evidence="3">Proximal barbule cell factor</fullName>
    </submittedName>
</protein>
<accession>A0A224ATI0</accession>
<feature type="region of interest" description="Disordered" evidence="1">
    <location>
        <begin position="28"/>
        <end position="95"/>
    </location>
</feature>
<evidence type="ECO:0000256" key="2">
    <source>
        <dbReference type="SAM" id="SignalP"/>
    </source>
</evidence>
<feature type="signal peptide" evidence="2">
    <location>
        <begin position="1"/>
        <end position="18"/>
    </location>
</feature>
<evidence type="ECO:0000313" key="3">
    <source>
        <dbReference type="EMBL" id="BBA22689.1"/>
    </source>
</evidence>
<keyword evidence="2" id="KW-0732">Signal</keyword>
<organism evidence="3">
    <name type="scientific">Coturnix japonica</name>
    <name type="common">Japanese quail</name>
    <name type="synonym">Coturnix coturnix japonica</name>
    <dbReference type="NCBI Taxonomy" id="93934"/>
    <lineage>
        <taxon>Eukaryota</taxon>
        <taxon>Metazoa</taxon>
        <taxon>Chordata</taxon>
        <taxon>Craniata</taxon>
        <taxon>Vertebrata</taxon>
        <taxon>Euteleostomi</taxon>
        <taxon>Archelosauria</taxon>
        <taxon>Archosauria</taxon>
        <taxon>Dinosauria</taxon>
        <taxon>Saurischia</taxon>
        <taxon>Theropoda</taxon>
        <taxon>Coelurosauria</taxon>
        <taxon>Aves</taxon>
        <taxon>Neognathae</taxon>
        <taxon>Galloanserae</taxon>
        <taxon>Galliformes</taxon>
        <taxon>Phasianidae</taxon>
        <taxon>Perdicinae</taxon>
        <taxon>Coturnix</taxon>
    </lineage>
</organism>
<feature type="compositionally biased region" description="Polar residues" evidence="1">
    <location>
        <begin position="32"/>
        <end position="45"/>
    </location>
</feature>
<sequence length="134" mass="14923">MAIFSVVLALILVNLLKAQGTPVTPVLEETSGEQSSDLNMQTSSEFPVEYSGDPYKEEDMEQTGNTGVQEGEQATWETSGEPSTETTPNSNMSQTKIQLRSQLLKYLNKLQHYIQMEKQQPFLPAELISPLKTI</sequence>
<feature type="chain" id="PRO_5012556117" evidence="2">
    <location>
        <begin position="19"/>
        <end position="134"/>
    </location>
</feature>
<evidence type="ECO:0000256" key="1">
    <source>
        <dbReference type="SAM" id="MobiDB-lite"/>
    </source>
</evidence>
<dbReference type="EMBL" id="LC218137">
    <property type="protein sequence ID" value="BBA22689.1"/>
    <property type="molecule type" value="Genomic_DNA"/>
</dbReference>
<proteinExistence type="predicted"/>
<name>A0A224ATI0_COTJA</name>
<feature type="compositionally biased region" description="Low complexity" evidence="1">
    <location>
        <begin position="75"/>
        <end position="90"/>
    </location>
</feature>
<reference evidence="3" key="1">
    <citation type="submission" date="2017-02" db="EMBL/GenBank/DDBJ databases">
        <title>Identification and characterization of a novel gene PBCF.</title>
        <authorList>
            <person name="Kugimoto A."/>
            <person name="Nakaoka M."/>
            <person name="Takenouchi A."/>
            <person name="Tsudzuki M."/>
            <person name="Takeuchi S."/>
        </authorList>
    </citation>
    <scope>NUCLEOTIDE SEQUENCE</scope>
</reference>